<dbReference type="Pfam" id="PF13146">
    <property type="entry name" value="TRL"/>
    <property type="match status" value="1"/>
</dbReference>
<dbReference type="AlphaFoldDB" id="A0A4R9LR21"/>
<dbReference type="OrthoDB" id="338689at2"/>
<keyword evidence="2" id="KW-1185">Reference proteome</keyword>
<name>A0A4R9LR21_9LEPT</name>
<dbReference type="Proteomes" id="UP000298264">
    <property type="component" value="Unassembled WGS sequence"/>
</dbReference>
<evidence type="ECO:0000313" key="1">
    <source>
        <dbReference type="EMBL" id="TGN10943.1"/>
    </source>
</evidence>
<evidence type="ECO:0000313" key="2">
    <source>
        <dbReference type="Proteomes" id="UP000298264"/>
    </source>
</evidence>
<dbReference type="PROSITE" id="PS51257">
    <property type="entry name" value="PROKAR_LIPOPROTEIN"/>
    <property type="match status" value="1"/>
</dbReference>
<sequence length="104" mass="11490">MRFFPLLLSIFFVGCISIQQGNPSLTLLYNRGTNGFAGTSVAAKDDFVIGESCITSYFGLFSWGDASAESAARMAKLKEIYSINHVTKTQYLFLQEFCIVLLGK</sequence>
<organism evidence="1 2">
    <name type="scientific">Leptospira ilyithenensis</name>
    <dbReference type="NCBI Taxonomy" id="2484901"/>
    <lineage>
        <taxon>Bacteria</taxon>
        <taxon>Pseudomonadati</taxon>
        <taxon>Spirochaetota</taxon>
        <taxon>Spirochaetia</taxon>
        <taxon>Leptospirales</taxon>
        <taxon>Leptospiraceae</taxon>
        <taxon>Leptospira</taxon>
    </lineage>
</organism>
<reference evidence="1" key="1">
    <citation type="journal article" date="2019" name="PLoS Negl. Trop. Dis.">
        <title>Revisiting the worldwide diversity of Leptospira species in the environment.</title>
        <authorList>
            <person name="Vincent A.T."/>
            <person name="Schiettekatte O."/>
            <person name="Bourhy P."/>
            <person name="Veyrier F.J."/>
            <person name="Picardeau M."/>
        </authorList>
    </citation>
    <scope>NUCLEOTIDE SEQUENCE [LARGE SCALE GENOMIC DNA]</scope>
    <source>
        <strain evidence="1">201400974</strain>
    </source>
</reference>
<accession>A0A4R9LR21</accession>
<comment type="caution">
    <text evidence="1">The sequence shown here is derived from an EMBL/GenBank/DDBJ whole genome shotgun (WGS) entry which is preliminary data.</text>
</comment>
<proteinExistence type="predicted"/>
<gene>
    <name evidence="1" type="ORF">EHS11_07120</name>
</gene>
<dbReference type="EMBL" id="RQHV01000042">
    <property type="protein sequence ID" value="TGN10943.1"/>
    <property type="molecule type" value="Genomic_DNA"/>
</dbReference>
<protein>
    <submittedName>
        <fullName evidence="1">TRL-like family protein</fullName>
    </submittedName>
</protein>
<dbReference type="InterPro" id="IPR025113">
    <property type="entry name" value="TRL-like"/>
</dbReference>